<evidence type="ECO:0000259" key="7">
    <source>
        <dbReference type="Pfam" id="PF14322"/>
    </source>
</evidence>
<evidence type="ECO:0000313" key="9">
    <source>
        <dbReference type="Proteomes" id="UP000268007"/>
    </source>
</evidence>
<dbReference type="Pfam" id="PF14322">
    <property type="entry name" value="SusD-like_3"/>
    <property type="match status" value="1"/>
</dbReference>
<keyword evidence="5" id="KW-0998">Cell outer membrane</keyword>
<feature type="domain" description="SusD-like N-terminal" evidence="7">
    <location>
        <begin position="112"/>
        <end position="235"/>
    </location>
</feature>
<comment type="subcellular location">
    <subcellularLocation>
        <location evidence="1">Cell outer membrane</location>
    </subcellularLocation>
</comment>
<evidence type="ECO:0000256" key="5">
    <source>
        <dbReference type="ARBA" id="ARBA00023237"/>
    </source>
</evidence>
<dbReference type="GO" id="GO:0009279">
    <property type="term" value="C:cell outer membrane"/>
    <property type="evidence" value="ECO:0007669"/>
    <property type="project" value="UniProtKB-SubCell"/>
</dbReference>
<evidence type="ECO:0000256" key="4">
    <source>
        <dbReference type="ARBA" id="ARBA00023136"/>
    </source>
</evidence>
<dbReference type="InterPro" id="IPR033985">
    <property type="entry name" value="SusD-like_N"/>
</dbReference>
<organism evidence="8 9">
    <name type="scientific">Mucilaginibacter gracilis</name>
    <dbReference type="NCBI Taxonomy" id="423350"/>
    <lineage>
        <taxon>Bacteria</taxon>
        <taxon>Pseudomonadati</taxon>
        <taxon>Bacteroidota</taxon>
        <taxon>Sphingobacteriia</taxon>
        <taxon>Sphingobacteriales</taxon>
        <taxon>Sphingobacteriaceae</taxon>
        <taxon>Mucilaginibacter</taxon>
    </lineage>
</organism>
<dbReference type="PROSITE" id="PS51257">
    <property type="entry name" value="PROKAR_LIPOPROTEIN"/>
    <property type="match status" value="1"/>
</dbReference>
<feature type="domain" description="RagB/SusD" evidence="6">
    <location>
        <begin position="334"/>
        <end position="472"/>
    </location>
</feature>
<dbReference type="EMBL" id="RBKU01000001">
    <property type="protein sequence ID" value="RKR79994.1"/>
    <property type="molecule type" value="Genomic_DNA"/>
</dbReference>
<dbReference type="Pfam" id="PF07980">
    <property type="entry name" value="SusD_RagB"/>
    <property type="match status" value="1"/>
</dbReference>
<gene>
    <name evidence="8" type="ORF">BDD43_0081</name>
</gene>
<keyword evidence="3" id="KW-0732">Signal</keyword>
<dbReference type="InterPro" id="IPR011990">
    <property type="entry name" value="TPR-like_helical_dom_sf"/>
</dbReference>
<dbReference type="RefSeq" id="WP_121195612.1">
    <property type="nucleotide sequence ID" value="NZ_RBKU01000001.1"/>
</dbReference>
<evidence type="ECO:0000256" key="2">
    <source>
        <dbReference type="ARBA" id="ARBA00006275"/>
    </source>
</evidence>
<dbReference type="AlphaFoldDB" id="A0A495IVF2"/>
<evidence type="ECO:0000313" key="8">
    <source>
        <dbReference type="EMBL" id="RKR79994.1"/>
    </source>
</evidence>
<comment type="caution">
    <text evidence="8">The sequence shown here is derived from an EMBL/GenBank/DDBJ whole genome shotgun (WGS) entry which is preliminary data.</text>
</comment>
<accession>A0A495IVF2</accession>
<dbReference type="InterPro" id="IPR012944">
    <property type="entry name" value="SusD_RagB_dom"/>
</dbReference>
<comment type="similarity">
    <text evidence="2">Belongs to the SusD family.</text>
</comment>
<sequence length="472" mass="51976">MKIILKYSNVHFWLGLIVLTLGFSACKKLVSIPAPVNSITTAETFSTEANATSVLAGIYDHMINTSRNAGIATYASGEITLLAGLSADELIAPGQGYDDFVNNQLLPDNPLIDGNLWAPAYSDIYKANAIIEGVTASTALTPAVKNQLIGEAKFVRAFVNFYLVNLFGDIPLVTTTAWQQTANLKRTTSALVYQQIITDLKDAESLLPIDYSVSGGKRIRPNALCASALLARVYLYTGDYPNAEIEASKVIGNSAYSLPGDLNSVFLRGSKEAIWQLQVNDNYYPYCTPEGNSFIPTDPTNPPVYYLTPQLIVAFEPNDQRKSAWLQVLNISGTDFYYPYKYKIQQGPATGTPEDYMVLRLGEQYLIRGEARIRQNKIADGISDLNALRNRAGLAALSNTLTQSAAINAVLQERRVELVCEWGHRWLDLKRTKTVDAILSATKPTWKSYQALYPIPANELILNNNLTQSSGY</sequence>
<dbReference type="Proteomes" id="UP000268007">
    <property type="component" value="Unassembled WGS sequence"/>
</dbReference>
<keyword evidence="4" id="KW-0472">Membrane</keyword>
<dbReference type="CDD" id="cd08977">
    <property type="entry name" value="SusD"/>
    <property type="match status" value="1"/>
</dbReference>
<reference evidence="8 9" key="1">
    <citation type="submission" date="2018-10" db="EMBL/GenBank/DDBJ databases">
        <title>Genomic Encyclopedia of Archaeal and Bacterial Type Strains, Phase II (KMG-II): from individual species to whole genera.</title>
        <authorList>
            <person name="Goeker M."/>
        </authorList>
    </citation>
    <scope>NUCLEOTIDE SEQUENCE [LARGE SCALE GENOMIC DNA]</scope>
    <source>
        <strain evidence="8 9">DSM 18602</strain>
    </source>
</reference>
<keyword evidence="9" id="KW-1185">Reference proteome</keyword>
<evidence type="ECO:0000256" key="1">
    <source>
        <dbReference type="ARBA" id="ARBA00004442"/>
    </source>
</evidence>
<evidence type="ECO:0000259" key="6">
    <source>
        <dbReference type="Pfam" id="PF07980"/>
    </source>
</evidence>
<dbReference type="Gene3D" id="1.25.40.390">
    <property type="match status" value="1"/>
</dbReference>
<proteinExistence type="inferred from homology"/>
<dbReference type="OrthoDB" id="621570at2"/>
<dbReference type="SUPFAM" id="SSF48452">
    <property type="entry name" value="TPR-like"/>
    <property type="match status" value="1"/>
</dbReference>
<name>A0A495IVF2_9SPHI</name>
<protein>
    <submittedName>
        <fullName evidence="8">RagB/SusD domain-containing protein</fullName>
    </submittedName>
</protein>
<evidence type="ECO:0000256" key="3">
    <source>
        <dbReference type="ARBA" id="ARBA00022729"/>
    </source>
</evidence>